<accession>A0A9P4HQB8</accession>
<dbReference type="GO" id="GO:0005739">
    <property type="term" value="C:mitochondrion"/>
    <property type="evidence" value="ECO:0007669"/>
    <property type="project" value="TreeGrafter"/>
</dbReference>
<evidence type="ECO:0000256" key="4">
    <source>
        <dbReference type="SAM" id="MobiDB-lite"/>
    </source>
</evidence>
<keyword evidence="2 3" id="KW-0175">Coiled coil</keyword>
<keyword evidence="5" id="KW-0472">Membrane</keyword>
<feature type="non-terminal residue" evidence="6">
    <location>
        <position position="187"/>
    </location>
</feature>
<dbReference type="AlphaFoldDB" id="A0A9P4HQB8"/>
<keyword evidence="5" id="KW-0812">Transmembrane</keyword>
<dbReference type="Pfam" id="PF07047">
    <property type="entry name" value="OPA3"/>
    <property type="match status" value="1"/>
</dbReference>
<evidence type="ECO:0000313" key="7">
    <source>
        <dbReference type="Proteomes" id="UP000799776"/>
    </source>
</evidence>
<evidence type="ECO:0000256" key="5">
    <source>
        <dbReference type="SAM" id="Phobius"/>
    </source>
</evidence>
<sequence>MSVSLKIGSLFIRTLAKPIANGIKRNAREHEWFRRRCVTMAQFLHRLDVRWRVGLLQDPALIEKQIQREVAEAEARRKRAQIPTVKTESEMKAEEERLKHERESIADKHKKRRPHVRPLTEAKAIDMGANFISEGFLFLVAGGVILFESWRSRRKASGRRDEVDEKLEELQDVNKEMERKIQMLEAK</sequence>
<gene>
    <name evidence="6" type="ORF">K490DRAFT_20399</name>
</gene>
<evidence type="ECO:0000256" key="2">
    <source>
        <dbReference type="ARBA" id="ARBA00023054"/>
    </source>
</evidence>
<name>A0A9P4HQB8_9PEZI</name>
<feature type="compositionally biased region" description="Basic and acidic residues" evidence="4">
    <location>
        <begin position="87"/>
        <end position="107"/>
    </location>
</feature>
<evidence type="ECO:0000313" key="6">
    <source>
        <dbReference type="EMBL" id="KAF2084034.1"/>
    </source>
</evidence>
<comment type="similarity">
    <text evidence="1">Belongs to the OPA3 family.</text>
</comment>
<feature type="transmembrane region" description="Helical" evidence="5">
    <location>
        <begin position="131"/>
        <end position="150"/>
    </location>
</feature>
<dbReference type="EMBL" id="ML978748">
    <property type="protein sequence ID" value="KAF2084034.1"/>
    <property type="molecule type" value="Genomic_DNA"/>
</dbReference>
<dbReference type="InterPro" id="IPR010754">
    <property type="entry name" value="OPA3-like"/>
</dbReference>
<reference evidence="6" key="1">
    <citation type="journal article" date="2020" name="Stud. Mycol.">
        <title>101 Dothideomycetes genomes: a test case for predicting lifestyles and emergence of pathogens.</title>
        <authorList>
            <person name="Haridas S."/>
            <person name="Albert R."/>
            <person name="Binder M."/>
            <person name="Bloem J."/>
            <person name="Labutti K."/>
            <person name="Salamov A."/>
            <person name="Andreopoulos B."/>
            <person name="Baker S."/>
            <person name="Barry K."/>
            <person name="Bills G."/>
            <person name="Bluhm B."/>
            <person name="Cannon C."/>
            <person name="Castanera R."/>
            <person name="Culley D."/>
            <person name="Daum C."/>
            <person name="Ezra D."/>
            <person name="Gonzalez J."/>
            <person name="Henrissat B."/>
            <person name="Kuo A."/>
            <person name="Liang C."/>
            <person name="Lipzen A."/>
            <person name="Lutzoni F."/>
            <person name="Magnuson J."/>
            <person name="Mondo S."/>
            <person name="Nolan M."/>
            <person name="Ohm R."/>
            <person name="Pangilinan J."/>
            <person name="Park H.-J."/>
            <person name="Ramirez L."/>
            <person name="Alfaro M."/>
            <person name="Sun H."/>
            <person name="Tritt A."/>
            <person name="Yoshinaga Y."/>
            <person name="Zwiers L.-H."/>
            <person name="Turgeon B."/>
            <person name="Goodwin S."/>
            <person name="Spatafora J."/>
            <person name="Crous P."/>
            <person name="Grigoriev I."/>
        </authorList>
    </citation>
    <scope>NUCLEOTIDE SEQUENCE</scope>
    <source>
        <strain evidence="6">CBS 121410</strain>
    </source>
</reference>
<comment type="caution">
    <text evidence="6">The sequence shown here is derived from an EMBL/GenBank/DDBJ whole genome shotgun (WGS) entry which is preliminary data.</text>
</comment>
<keyword evidence="5" id="KW-1133">Transmembrane helix</keyword>
<dbReference type="GO" id="GO:0019216">
    <property type="term" value="P:regulation of lipid metabolic process"/>
    <property type="evidence" value="ECO:0007669"/>
    <property type="project" value="TreeGrafter"/>
</dbReference>
<keyword evidence="7" id="KW-1185">Reference proteome</keyword>
<dbReference type="PANTHER" id="PTHR12499:SF0">
    <property type="entry name" value="OPTIC ATROPHY 3 PROTEIN"/>
    <property type="match status" value="1"/>
</dbReference>
<evidence type="ECO:0000256" key="1">
    <source>
        <dbReference type="ARBA" id="ARBA00007584"/>
    </source>
</evidence>
<dbReference type="OrthoDB" id="2129069at2759"/>
<evidence type="ECO:0008006" key="8">
    <source>
        <dbReference type="Google" id="ProtNLM"/>
    </source>
</evidence>
<proteinExistence type="inferred from homology"/>
<dbReference type="PANTHER" id="PTHR12499">
    <property type="entry name" value="OPTIC ATROPHY 3 PROTEIN OPA3"/>
    <property type="match status" value="1"/>
</dbReference>
<dbReference type="Proteomes" id="UP000799776">
    <property type="component" value="Unassembled WGS sequence"/>
</dbReference>
<evidence type="ECO:0000256" key="3">
    <source>
        <dbReference type="SAM" id="Coils"/>
    </source>
</evidence>
<feature type="coiled-coil region" evidence="3">
    <location>
        <begin position="153"/>
        <end position="187"/>
    </location>
</feature>
<protein>
    <recommendedName>
        <fullName evidence="8">OPA3-domain-containing protein</fullName>
    </recommendedName>
</protein>
<feature type="region of interest" description="Disordered" evidence="4">
    <location>
        <begin position="81"/>
        <end position="115"/>
    </location>
</feature>
<organism evidence="6 7">
    <name type="scientific">Saccharata proteae CBS 121410</name>
    <dbReference type="NCBI Taxonomy" id="1314787"/>
    <lineage>
        <taxon>Eukaryota</taxon>
        <taxon>Fungi</taxon>
        <taxon>Dikarya</taxon>
        <taxon>Ascomycota</taxon>
        <taxon>Pezizomycotina</taxon>
        <taxon>Dothideomycetes</taxon>
        <taxon>Dothideomycetes incertae sedis</taxon>
        <taxon>Botryosphaeriales</taxon>
        <taxon>Saccharataceae</taxon>
        <taxon>Saccharata</taxon>
    </lineage>
</organism>